<evidence type="ECO:0000313" key="5">
    <source>
        <dbReference type="Proteomes" id="UP000240760"/>
    </source>
</evidence>
<feature type="domain" description="LYC1 C-terminal" evidence="3">
    <location>
        <begin position="276"/>
        <end position="458"/>
    </location>
</feature>
<dbReference type="EMBL" id="KZ679144">
    <property type="protein sequence ID" value="PTB71961.1"/>
    <property type="molecule type" value="Genomic_DNA"/>
</dbReference>
<organism evidence="4 5">
    <name type="scientific">Trichoderma longibrachiatum ATCC 18648</name>
    <dbReference type="NCBI Taxonomy" id="983965"/>
    <lineage>
        <taxon>Eukaryota</taxon>
        <taxon>Fungi</taxon>
        <taxon>Dikarya</taxon>
        <taxon>Ascomycota</taxon>
        <taxon>Pezizomycotina</taxon>
        <taxon>Sordariomycetes</taxon>
        <taxon>Hypocreomycetidae</taxon>
        <taxon>Hypocreales</taxon>
        <taxon>Hypocreaceae</taxon>
        <taxon>Trichoderma</taxon>
    </lineage>
</organism>
<feature type="compositionally biased region" description="Polar residues" evidence="1">
    <location>
        <begin position="41"/>
        <end position="50"/>
    </location>
</feature>
<feature type="region of interest" description="Disordered" evidence="1">
    <location>
        <begin position="1"/>
        <end position="65"/>
    </location>
</feature>
<sequence length="458" mass="51816">MGRPKGASTPLRAASDNVRCGGSSTQRGSGPRMDDSDESRTMSGIATPTSTRDDTPADGCDADDGLQEASDMASRLGKKFGLEDNPQPALDDAPRFTKGSKRELLIYYRRCAVYASSPLPAAYWSRIECMMRDYGNGLIECKEEFWYTRHCAEESTIYSGAIINSRPAIISTARGFKHVKGAVISQFYTAPERRRRGHGTQFLKLLAEEMDGRKGEDRIEFSIVYGGPNTNFLKQFTLGDLRLDERLKGYMRRHLCGSDDEFGFIPNDNPVEDLVVDEDAMSMMAMSAIQSQTTHAQFRLGPEVKGWHVCRQSMTTQILYGITQAWGPSWSAVPMHVGAVYKDPKSETKVEAWWVHDFAQKRLYIAKLSMKRHEGLEIPLRLVLRAAVHEAMWFNLREIVAWDPNPRLVAQAERLVKDLGQDMTATLENRSEMVPCFRWHGGEDKDVVWRDGEYWTWC</sequence>
<dbReference type="STRING" id="983965.A0A2T4BRL7"/>
<dbReference type="CDD" id="cd04301">
    <property type="entry name" value="NAT_SF"/>
    <property type="match status" value="1"/>
</dbReference>
<protein>
    <submittedName>
        <fullName evidence="4">Uncharacterized protein</fullName>
    </submittedName>
</protein>
<dbReference type="InterPro" id="IPR000182">
    <property type="entry name" value="GNAT_dom"/>
</dbReference>
<keyword evidence="5" id="KW-1185">Reference proteome</keyword>
<dbReference type="InterPro" id="IPR016181">
    <property type="entry name" value="Acyl_CoA_acyltransferase"/>
</dbReference>
<evidence type="ECO:0000259" key="3">
    <source>
        <dbReference type="Pfam" id="PF22998"/>
    </source>
</evidence>
<evidence type="ECO:0000259" key="2">
    <source>
        <dbReference type="Pfam" id="PF00583"/>
    </source>
</evidence>
<dbReference type="OrthoDB" id="2020070at2759"/>
<reference evidence="4 5" key="1">
    <citation type="submission" date="2016-07" db="EMBL/GenBank/DDBJ databases">
        <title>Multiple horizontal gene transfer events from other fungi enriched the ability of initially mycotrophic Trichoderma (Ascomycota) to feed on dead plant biomass.</title>
        <authorList>
            <consortium name="DOE Joint Genome Institute"/>
            <person name="Aerts A."/>
            <person name="Atanasova L."/>
            <person name="Chenthamara K."/>
            <person name="Zhang J."/>
            <person name="Grujic M."/>
            <person name="Henrissat B."/>
            <person name="Kuo A."/>
            <person name="Salamov A."/>
            <person name="Lipzen A."/>
            <person name="Labutti K."/>
            <person name="Barry K."/>
            <person name="Miao Y."/>
            <person name="Rahimi M.J."/>
            <person name="Shen Q."/>
            <person name="Grigoriev I.V."/>
            <person name="Kubicek C.P."/>
            <person name="Druzhinina I.S."/>
        </authorList>
    </citation>
    <scope>NUCLEOTIDE SEQUENCE [LARGE SCALE GENOMIC DNA]</scope>
    <source>
        <strain evidence="4 5">ATCC 18648</strain>
    </source>
</reference>
<evidence type="ECO:0000256" key="1">
    <source>
        <dbReference type="SAM" id="MobiDB-lite"/>
    </source>
</evidence>
<dbReference type="InterPro" id="IPR053013">
    <property type="entry name" value="LAT"/>
</dbReference>
<feature type="domain" description="N-acetyltransferase" evidence="2">
    <location>
        <begin position="145"/>
        <end position="221"/>
    </location>
</feature>
<name>A0A2T4BRL7_TRILO</name>
<gene>
    <name evidence="4" type="ORF">M440DRAFT_1465945</name>
</gene>
<evidence type="ECO:0000313" key="4">
    <source>
        <dbReference type="EMBL" id="PTB71961.1"/>
    </source>
</evidence>
<dbReference type="Proteomes" id="UP000240760">
    <property type="component" value="Unassembled WGS sequence"/>
</dbReference>
<dbReference type="GO" id="GO:0016747">
    <property type="term" value="F:acyltransferase activity, transferring groups other than amino-acyl groups"/>
    <property type="evidence" value="ECO:0007669"/>
    <property type="project" value="InterPro"/>
</dbReference>
<dbReference type="Pfam" id="PF22998">
    <property type="entry name" value="GNAT_LYC1-like"/>
    <property type="match status" value="1"/>
</dbReference>
<dbReference type="AlphaFoldDB" id="A0A2T4BRL7"/>
<accession>A0A2T4BRL7</accession>
<dbReference type="SUPFAM" id="SSF55729">
    <property type="entry name" value="Acyl-CoA N-acyltransferases (Nat)"/>
    <property type="match status" value="1"/>
</dbReference>
<dbReference type="Pfam" id="PF00583">
    <property type="entry name" value="Acetyltransf_1"/>
    <property type="match status" value="1"/>
</dbReference>
<dbReference type="PANTHER" id="PTHR34815:SF2">
    <property type="entry name" value="N-ACETYLTRANSFERASE DOMAIN-CONTAINING PROTEIN"/>
    <property type="match status" value="1"/>
</dbReference>
<proteinExistence type="predicted"/>
<dbReference type="PANTHER" id="PTHR34815">
    <property type="entry name" value="LYSINE ACETYLTRANSFERASE"/>
    <property type="match status" value="1"/>
</dbReference>
<dbReference type="InterPro" id="IPR055100">
    <property type="entry name" value="GNAT_LYC1-like"/>
</dbReference>